<evidence type="ECO:0000256" key="8">
    <source>
        <dbReference type="ARBA" id="ARBA00023158"/>
    </source>
</evidence>
<dbReference type="InterPro" id="IPR009071">
    <property type="entry name" value="HMG_box_dom"/>
</dbReference>
<evidence type="ECO:0000256" key="6">
    <source>
        <dbReference type="ARBA" id="ARBA00022782"/>
    </source>
</evidence>
<keyword evidence="4" id="KW-0217">Developmental protein</keyword>
<evidence type="ECO:0000256" key="1">
    <source>
        <dbReference type="ARBA" id="ARBA00004123"/>
    </source>
</evidence>
<sequence length="500" mass="57414">MAPKKKTYNAFSVFMMETQQRLAKTGKKMSMADMPNYCKKEWEEMSDDMKDKYKTMSKNMKNGSKIEKYTTLGEKVKDVQKQSEESKLQTEAMYCYIEELVRLHHDKLYLPKQTFILIHVNPYSSEKEGFYFPAELTMAEFSLEKGLIRRFHHLIGFDATKAKAPIACAADINSHAKNNHLIDIYSKLTTNYTGLLLKIIGFIINKDVNEDILNDQTLDMPPIFTAHTSIGNELMITTSSLYQLYQSAVKYPERDDFNNLIKVYHLDKLFMELKNVSYNFKNPNDDDKAIPSVAIATDNLTKDMFNIIKSIGCTFHEKLEYAHVCSNFFVCKWIYILSTHCCHYFNIELVAGSHFNFDLPKAEIQISDDFDQLNISNNYLFMNESMNNSQDITANSFPSLDSKSSEVMHQPVWNRPVEQKLTAHNKTISSKDDKDSFPPLSCSQRDIPENTPTIGKSSWYKNAGRGRGIINTCQKSNVPQPDETSRNTNLGRGSNVSRKK</sequence>
<dbReference type="InterPro" id="IPR039259">
    <property type="entry name" value="Protein_maelstrom"/>
</dbReference>
<evidence type="ECO:0000256" key="7">
    <source>
        <dbReference type="ARBA" id="ARBA00023125"/>
    </source>
</evidence>
<keyword evidence="9 11" id="KW-0539">Nucleus</keyword>
<keyword evidence="7 11" id="KW-0238">DNA-binding</keyword>
<evidence type="ECO:0000256" key="10">
    <source>
        <dbReference type="ARBA" id="ARBA00023254"/>
    </source>
</evidence>
<protein>
    <submittedName>
        <fullName evidence="15">Protein maelstrom homolog</fullName>
    </submittedName>
</protein>
<dbReference type="PROSITE" id="PS50118">
    <property type="entry name" value="HMG_BOX_2"/>
    <property type="match status" value="1"/>
</dbReference>
<feature type="DNA-binding region" description="HMG box" evidence="11">
    <location>
        <begin position="4"/>
        <end position="61"/>
    </location>
</feature>
<dbReference type="Proteomes" id="UP000694846">
    <property type="component" value="Unplaced"/>
</dbReference>
<dbReference type="GO" id="GO:0043186">
    <property type="term" value="C:P granule"/>
    <property type="evidence" value="ECO:0007669"/>
    <property type="project" value="TreeGrafter"/>
</dbReference>
<dbReference type="Pfam" id="PF09011">
    <property type="entry name" value="HMG_box_2"/>
    <property type="match status" value="1"/>
</dbReference>
<comment type="subcellular location">
    <subcellularLocation>
        <location evidence="2">Cytoplasm</location>
    </subcellularLocation>
    <subcellularLocation>
        <location evidence="1">Nucleus</location>
    </subcellularLocation>
</comment>
<evidence type="ECO:0000313" key="15">
    <source>
        <dbReference type="RefSeq" id="XP_025425751.1"/>
    </source>
</evidence>
<evidence type="ECO:0000256" key="11">
    <source>
        <dbReference type="PROSITE-ProRule" id="PRU00267"/>
    </source>
</evidence>
<evidence type="ECO:0000313" key="14">
    <source>
        <dbReference type="Proteomes" id="UP000694846"/>
    </source>
</evidence>
<comment type="similarity">
    <text evidence="3">Belongs to the maelstrom family.</text>
</comment>
<dbReference type="AlphaFoldDB" id="A0A8B8GSY5"/>
<dbReference type="GO" id="GO:0045892">
    <property type="term" value="P:negative regulation of DNA-templated transcription"/>
    <property type="evidence" value="ECO:0007669"/>
    <property type="project" value="TreeGrafter"/>
</dbReference>
<dbReference type="GO" id="GO:0007140">
    <property type="term" value="P:male meiotic nuclear division"/>
    <property type="evidence" value="ECO:0007669"/>
    <property type="project" value="TreeGrafter"/>
</dbReference>
<dbReference type="InterPro" id="IPR036910">
    <property type="entry name" value="HMG_box_dom_sf"/>
</dbReference>
<accession>A0A8B8GSY5</accession>
<dbReference type="RefSeq" id="XP_025425751.1">
    <property type="nucleotide sequence ID" value="XM_025569966.1"/>
</dbReference>
<gene>
    <name evidence="15" type="primary">LOC112694491</name>
</gene>
<dbReference type="Gene3D" id="1.10.30.10">
    <property type="entry name" value="High mobility group box domain"/>
    <property type="match status" value="1"/>
</dbReference>
<feature type="domain" description="HMG box" evidence="13">
    <location>
        <begin position="4"/>
        <end position="61"/>
    </location>
</feature>
<dbReference type="GO" id="GO:0043565">
    <property type="term" value="F:sequence-specific DNA binding"/>
    <property type="evidence" value="ECO:0007669"/>
    <property type="project" value="TreeGrafter"/>
</dbReference>
<feature type="compositionally biased region" description="Polar residues" evidence="12">
    <location>
        <begin position="486"/>
        <end position="500"/>
    </location>
</feature>
<keyword evidence="14" id="KW-1185">Reference proteome</keyword>
<dbReference type="InterPro" id="IPR024970">
    <property type="entry name" value="Maelstrom"/>
</dbReference>
<dbReference type="SUPFAM" id="SSF47095">
    <property type="entry name" value="HMG-box"/>
    <property type="match status" value="1"/>
</dbReference>
<dbReference type="GO" id="GO:0007283">
    <property type="term" value="P:spermatogenesis"/>
    <property type="evidence" value="ECO:0007669"/>
    <property type="project" value="TreeGrafter"/>
</dbReference>
<dbReference type="PANTHER" id="PTHR21358:SF4">
    <property type="entry name" value="PROTEIN MAELSTROM HOMOLOG"/>
    <property type="match status" value="1"/>
</dbReference>
<keyword evidence="10" id="KW-0469">Meiosis</keyword>
<dbReference type="GO" id="GO:0060964">
    <property type="term" value="P:regulation of miRNA-mediated gene silencing"/>
    <property type="evidence" value="ECO:0007669"/>
    <property type="project" value="InterPro"/>
</dbReference>
<dbReference type="OrthoDB" id="24555at2759"/>
<reference evidence="15" key="1">
    <citation type="submission" date="2025-08" db="UniProtKB">
        <authorList>
            <consortium name="RefSeq"/>
        </authorList>
    </citation>
    <scope>IDENTIFICATION</scope>
    <source>
        <tissue evidence="15">Whole body</tissue>
    </source>
</reference>
<feature type="compositionally biased region" description="Polar residues" evidence="12">
    <location>
        <begin position="450"/>
        <end position="460"/>
    </location>
</feature>
<evidence type="ECO:0000259" key="13">
    <source>
        <dbReference type="PROSITE" id="PS50118"/>
    </source>
</evidence>
<dbReference type="PANTHER" id="PTHR21358">
    <property type="entry name" value="PROTEIN MAELSTROM HOMOLOG"/>
    <property type="match status" value="1"/>
</dbReference>
<proteinExistence type="inferred from homology"/>
<evidence type="ECO:0000256" key="4">
    <source>
        <dbReference type="ARBA" id="ARBA00022473"/>
    </source>
</evidence>
<keyword evidence="5" id="KW-0963">Cytoplasm</keyword>
<evidence type="ECO:0000256" key="3">
    <source>
        <dbReference type="ARBA" id="ARBA00007057"/>
    </source>
</evidence>
<dbReference type="CDD" id="cd21992">
    <property type="entry name" value="HMG-box_MAEL"/>
    <property type="match status" value="1"/>
</dbReference>
<name>A0A8B8GSY5_9HEMI</name>
<organism evidence="14 15">
    <name type="scientific">Sipha flava</name>
    <name type="common">yellow sugarcane aphid</name>
    <dbReference type="NCBI Taxonomy" id="143950"/>
    <lineage>
        <taxon>Eukaryota</taxon>
        <taxon>Metazoa</taxon>
        <taxon>Ecdysozoa</taxon>
        <taxon>Arthropoda</taxon>
        <taxon>Hexapoda</taxon>
        <taxon>Insecta</taxon>
        <taxon>Pterygota</taxon>
        <taxon>Neoptera</taxon>
        <taxon>Paraneoptera</taxon>
        <taxon>Hemiptera</taxon>
        <taxon>Sternorrhyncha</taxon>
        <taxon>Aphidomorpha</taxon>
        <taxon>Aphidoidea</taxon>
        <taxon>Aphididae</taxon>
        <taxon>Sipha</taxon>
    </lineage>
</organism>
<keyword evidence="6" id="KW-0221">Differentiation</keyword>
<evidence type="ECO:0000256" key="2">
    <source>
        <dbReference type="ARBA" id="ARBA00004496"/>
    </source>
</evidence>
<dbReference type="GeneID" id="112694491"/>
<keyword evidence="8" id="KW-0943">RNA-mediated gene silencing</keyword>
<evidence type="ECO:0000256" key="5">
    <source>
        <dbReference type="ARBA" id="ARBA00022490"/>
    </source>
</evidence>
<feature type="region of interest" description="Disordered" evidence="12">
    <location>
        <begin position="426"/>
        <end position="500"/>
    </location>
</feature>
<dbReference type="GO" id="GO:0005634">
    <property type="term" value="C:nucleus"/>
    <property type="evidence" value="ECO:0007669"/>
    <property type="project" value="UniProtKB-SubCell"/>
</dbReference>
<evidence type="ECO:0000256" key="9">
    <source>
        <dbReference type="ARBA" id="ARBA00023242"/>
    </source>
</evidence>
<dbReference type="Pfam" id="PF13017">
    <property type="entry name" value="Maelstrom"/>
    <property type="match status" value="1"/>
</dbReference>
<evidence type="ECO:0000256" key="12">
    <source>
        <dbReference type="SAM" id="MobiDB-lite"/>
    </source>
</evidence>
<dbReference type="GO" id="GO:0030154">
    <property type="term" value="P:cell differentiation"/>
    <property type="evidence" value="ECO:0007669"/>
    <property type="project" value="UniProtKB-KW"/>
</dbReference>
<dbReference type="GO" id="GO:0034587">
    <property type="term" value="P:piRNA processing"/>
    <property type="evidence" value="ECO:0007669"/>
    <property type="project" value="TreeGrafter"/>
</dbReference>